<name>A0A4P2VN54_FLUSA</name>
<dbReference type="KEGG" id="sbf:JCM31447_14220"/>
<dbReference type="Proteomes" id="UP000291236">
    <property type="component" value="Chromosome"/>
</dbReference>
<feature type="domain" description="Solute-binding protein family 3/N-terminal" evidence="1">
    <location>
        <begin position="29"/>
        <end position="259"/>
    </location>
</feature>
<organism evidence="2 3">
    <name type="scientific">Fluviispira sanaruensis</name>
    <dbReference type="NCBI Taxonomy" id="2493639"/>
    <lineage>
        <taxon>Bacteria</taxon>
        <taxon>Pseudomonadati</taxon>
        <taxon>Bdellovibrionota</taxon>
        <taxon>Oligoflexia</taxon>
        <taxon>Silvanigrellales</taxon>
        <taxon>Silvanigrellaceae</taxon>
        <taxon>Fluviispira</taxon>
    </lineage>
</organism>
<dbReference type="PANTHER" id="PTHR38834">
    <property type="entry name" value="PERIPLASMIC SUBSTRATE BINDING PROTEIN FAMILY 3"/>
    <property type="match status" value="1"/>
</dbReference>
<dbReference type="AlphaFoldDB" id="A0A4P2VN54"/>
<protein>
    <submittedName>
        <fullName evidence="2">ABC transporter substrate-binding protein</fullName>
    </submittedName>
</protein>
<evidence type="ECO:0000313" key="2">
    <source>
        <dbReference type="EMBL" id="BBH52979.1"/>
    </source>
</evidence>
<proteinExistence type="predicted"/>
<keyword evidence="3" id="KW-1185">Reference proteome</keyword>
<dbReference type="SMART" id="SM00062">
    <property type="entry name" value="PBPb"/>
    <property type="match status" value="1"/>
</dbReference>
<evidence type="ECO:0000259" key="1">
    <source>
        <dbReference type="SMART" id="SM00062"/>
    </source>
</evidence>
<gene>
    <name evidence="2" type="ORF">JCM31447_14220</name>
</gene>
<reference evidence="2 3" key="1">
    <citation type="submission" date="2018-12" db="EMBL/GenBank/DDBJ databases">
        <title>Rubrispira sanarue gen. nov., sp., nov., a member of the order Silvanigrellales, isolated from a brackish lake in Hamamatsu Japan.</title>
        <authorList>
            <person name="Maejima Y."/>
            <person name="Iino T."/>
            <person name="Muraguchi Y."/>
            <person name="Fukuda K."/>
            <person name="Nojiri H."/>
            <person name="Ohkuma M."/>
            <person name="Moriuchi R."/>
            <person name="Dohra H."/>
            <person name="Kimbara K."/>
            <person name="Shintani M."/>
        </authorList>
    </citation>
    <scope>NUCLEOTIDE SEQUENCE [LARGE SCALE GENOMIC DNA]</scope>
    <source>
        <strain evidence="2 3">RF1110005</strain>
    </source>
</reference>
<dbReference type="OrthoDB" id="2509690at2"/>
<evidence type="ECO:0000313" key="3">
    <source>
        <dbReference type="Proteomes" id="UP000291236"/>
    </source>
</evidence>
<dbReference type="EMBL" id="AP019368">
    <property type="protein sequence ID" value="BBH52979.1"/>
    <property type="molecule type" value="Genomic_DNA"/>
</dbReference>
<dbReference type="SUPFAM" id="SSF53850">
    <property type="entry name" value="Periplasmic binding protein-like II"/>
    <property type="match status" value="1"/>
</dbReference>
<accession>A0A4P2VN54</accession>
<sequence>MLNKKFILIFIVFFSFQFKQFAFSLKKEPIKISFYDSFAPFSYKENGQTKGIFIDIAQLILHDMMGYEVQIDSFPWGRAQDLVKKAEFDSHITAKTTEREKFLLFPNTEIISSNVALVYSKESKKIKEILKINKKDELNNYKMVGYIGDGWAKEQFHDDKDVKFFRTANLVDVLKMVDDNSADIYVSSNEKADKYLAKKHAFKNLRFKSIYFLKPASVHFYFCLRKEFPESEKIMNEFEKNLIRVKKSGKISRIIHKYY</sequence>
<dbReference type="InterPro" id="IPR001638">
    <property type="entry name" value="Solute-binding_3/MltF_N"/>
</dbReference>
<dbReference type="RefSeq" id="WP_130607950.1">
    <property type="nucleotide sequence ID" value="NZ_AP019368.1"/>
</dbReference>
<dbReference type="Pfam" id="PF00497">
    <property type="entry name" value="SBP_bac_3"/>
    <property type="match status" value="1"/>
</dbReference>
<dbReference type="PANTHER" id="PTHR38834:SF3">
    <property type="entry name" value="SOLUTE-BINDING PROTEIN FAMILY 3_N-TERMINAL DOMAIN-CONTAINING PROTEIN"/>
    <property type="match status" value="1"/>
</dbReference>
<dbReference type="Gene3D" id="3.40.190.10">
    <property type="entry name" value="Periplasmic binding protein-like II"/>
    <property type="match status" value="2"/>
</dbReference>